<feature type="domain" description="SHS2" evidence="6">
    <location>
        <begin position="7"/>
        <end position="196"/>
    </location>
</feature>
<dbReference type="InterPro" id="IPR003494">
    <property type="entry name" value="SHS2_FtsA"/>
</dbReference>
<evidence type="ECO:0000313" key="8">
    <source>
        <dbReference type="Proteomes" id="UP000229459"/>
    </source>
</evidence>
<evidence type="ECO:0000256" key="4">
    <source>
        <dbReference type="ARBA" id="ARBA00023136"/>
    </source>
</evidence>
<dbReference type="Pfam" id="PF14450">
    <property type="entry name" value="FtsA"/>
    <property type="match status" value="1"/>
</dbReference>
<dbReference type="CDD" id="cd24048">
    <property type="entry name" value="ASKHA_NBD_FtsA"/>
    <property type="match status" value="1"/>
</dbReference>
<evidence type="ECO:0000256" key="1">
    <source>
        <dbReference type="ARBA" id="ARBA00007381"/>
    </source>
</evidence>
<dbReference type="Proteomes" id="UP000229459">
    <property type="component" value="Unassembled WGS sequence"/>
</dbReference>
<comment type="caution">
    <text evidence="7">The sequence shown here is derived from an EMBL/GenBank/DDBJ whole genome shotgun (WGS) entry which is preliminary data.</text>
</comment>
<proteinExistence type="inferred from homology"/>
<dbReference type="Pfam" id="PF02491">
    <property type="entry name" value="SHS2_FTSA"/>
    <property type="match status" value="1"/>
</dbReference>
<dbReference type="InterPro" id="IPR018181">
    <property type="entry name" value="Heat_shock_70_CS"/>
</dbReference>
<dbReference type="InterPro" id="IPR043129">
    <property type="entry name" value="ATPase_NBD"/>
</dbReference>
<evidence type="ECO:0000259" key="6">
    <source>
        <dbReference type="SMART" id="SM00842"/>
    </source>
</evidence>
<dbReference type="AlphaFoldDB" id="A0A2H0B6Z3"/>
<dbReference type="GO" id="GO:0032153">
    <property type="term" value="C:cell division site"/>
    <property type="evidence" value="ECO:0007669"/>
    <property type="project" value="TreeGrafter"/>
</dbReference>
<accession>A0A2H0B6Z3</accession>
<dbReference type="PANTHER" id="PTHR32432">
    <property type="entry name" value="CELL DIVISION PROTEIN FTSA-RELATED"/>
    <property type="match status" value="1"/>
</dbReference>
<evidence type="ECO:0000256" key="2">
    <source>
        <dbReference type="ARBA" id="ARBA00022475"/>
    </source>
</evidence>
<dbReference type="SUPFAM" id="SSF53067">
    <property type="entry name" value="Actin-like ATPase domain"/>
    <property type="match status" value="2"/>
</dbReference>
<dbReference type="SMART" id="SM00842">
    <property type="entry name" value="FtsA"/>
    <property type="match status" value="1"/>
</dbReference>
<dbReference type="GO" id="GO:0051301">
    <property type="term" value="P:cell division"/>
    <property type="evidence" value="ECO:0007669"/>
    <property type="project" value="UniProtKB-KW"/>
</dbReference>
<keyword evidence="5" id="KW-0131">Cell cycle</keyword>
<gene>
    <name evidence="7" type="primary">ftsA</name>
    <name evidence="7" type="ORF">COX08_01080</name>
</gene>
<evidence type="ECO:0000256" key="3">
    <source>
        <dbReference type="ARBA" id="ARBA00022618"/>
    </source>
</evidence>
<keyword evidence="4" id="KW-0472">Membrane</keyword>
<dbReference type="InterPro" id="IPR050696">
    <property type="entry name" value="FtsA/MreB"/>
</dbReference>
<dbReference type="PROSITE" id="PS00329">
    <property type="entry name" value="HSP70_2"/>
    <property type="match status" value="1"/>
</dbReference>
<dbReference type="EMBL" id="PCSR01000024">
    <property type="protein sequence ID" value="PIP53416.1"/>
    <property type="molecule type" value="Genomic_DNA"/>
</dbReference>
<organism evidence="7 8">
    <name type="scientific">Candidatus Beckwithbacteria bacterium CG23_combo_of_CG06-09_8_20_14_all_34_8</name>
    <dbReference type="NCBI Taxonomy" id="1974497"/>
    <lineage>
        <taxon>Bacteria</taxon>
        <taxon>Candidatus Beckwithiibacteriota</taxon>
    </lineage>
</organism>
<comment type="similarity">
    <text evidence="1">Belongs to the heat shock protein 70 family.</text>
</comment>
<evidence type="ECO:0000313" key="7">
    <source>
        <dbReference type="EMBL" id="PIP53416.1"/>
    </source>
</evidence>
<protein>
    <submittedName>
        <fullName evidence="7">Cell division protein FtsA</fullName>
    </submittedName>
</protein>
<dbReference type="NCBIfam" id="TIGR01174">
    <property type="entry name" value="ftsA"/>
    <property type="match status" value="1"/>
</dbReference>
<evidence type="ECO:0000256" key="5">
    <source>
        <dbReference type="ARBA" id="ARBA00023306"/>
    </source>
</evidence>
<feature type="non-terminal residue" evidence="7">
    <location>
        <position position="288"/>
    </location>
</feature>
<dbReference type="Gene3D" id="3.30.1490.110">
    <property type="match status" value="1"/>
</dbReference>
<keyword evidence="3 7" id="KW-0132">Cell division</keyword>
<dbReference type="PANTHER" id="PTHR32432:SF4">
    <property type="entry name" value="CELL DIVISION PROTEIN FTSA"/>
    <property type="match status" value="1"/>
</dbReference>
<dbReference type="Gene3D" id="3.30.420.40">
    <property type="match status" value="1"/>
</dbReference>
<keyword evidence="2" id="KW-1003">Cell membrane</keyword>
<dbReference type="GO" id="GO:0009898">
    <property type="term" value="C:cytoplasmic side of plasma membrane"/>
    <property type="evidence" value="ECO:0007669"/>
    <property type="project" value="TreeGrafter"/>
</dbReference>
<dbReference type="InterPro" id="IPR020823">
    <property type="entry name" value="Cell_div_FtsA"/>
</dbReference>
<reference evidence="7 8" key="1">
    <citation type="submission" date="2017-09" db="EMBL/GenBank/DDBJ databases">
        <title>Depth-based differentiation of microbial function through sediment-hosted aquifers and enrichment of novel symbionts in the deep terrestrial subsurface.</title>
        <authorList>
            <person name="Probst A.J."/>
            <person name="Ladd B."/>
            <person name="Jarett J.K."/>
            <person name="Geller-Mcgrath D.E."/>
            <person name="Sieber C.M."/>
            <person name="Emerson J.B."/>
            <person name="Anantharaman K."/>
            <person name="Thomas B.C."/>
            <person name="Malmstrom R."/>
            <person name="Stieglmeier M."/>
            <person name="Klingl A."/>
            <person name="Woyke T."/>
            <person name="Ryan C.M."/>
            <person name="Banfield J.F."/>
        </authorList>
    </citation>
    <scope>NUCLEOTIDE SEQUENCE [LARGE SCALE GENOMIC DNA]</scope>
    <source>
        <strain evidence="7">CG23_combo_of_CG06-09_8_20_14_all_34_8</strain>
    </source>
</reference>
<name>A0A2H0B6Z3_9BACT</name>
<sequence length="288" mass="30226">MAKGKIFAGIDVGTCKVTTIITSQDEETRKLRVVGVATVGSKGIRKSQVVDIDDAIEAITQSVEAAERMAGFSISDAFVSVGGAHIMSQNSKGVVAVANPGEEVIEEDVDRVIEAARAVSLPSSREILHVIPRDFIVDSQPGIKDPLSMTGIRLEVDAHIITGASTAIRNLVKCVTEIGINVAATVFSGLAAAESSLTETEKELGVCVIDIGGGTTSVSVFAEGLLTHSFVLPIGAKHITNDLAIGLRVSLEEAEKIKLILSNNPKESLLEDPQGTGDILSLERFGIV</sequence>